<reference evidence="1 2" key="1">
    <citation type="journal article" date="2019" name="Nat. Med.">
        <title>A library of human gut bacterial isolates paired with longitudinal multiomics data enables mechanistic microbiome research.</title>
        <authorList>
            <person name="Poyet M."/>
            <person name="Groussin M."/>
            <person name="Gibbons S.M."/>
            <person name="Avila-Pacheco J."/>
            <person name="Jiang X."/>
            <person name="Kearney S.M."/>
            <person name="Perrotta A.R."/>
            <person name="Berdy B."/>
            <person name="Zhao S."/>
            <person name="Lieberman T.D."/>
            <person name="Swanson P.K."/>
            <person name="Smith M."/>
            <person name="Roesemann S."/>
            <person name="Alexander J.E."/>
            <person name="Rich S.A."/>
            <person name="Livny J."/>
            <person name="Vlamakis H."/>
            <person name="Clish C."/>
            <person name="Bullock K."/>
            <person name="Deik A."/>
            <person name="Scott J."/>
            <person name="Pierce K.A."/>
            <person name="Xavier R.J."/>
            <person name="Alm E.J."/>
        </authorList>
    </citation>
    <scope>NUCLEOTIDE SEQUENCE [LARGE SCALE GENOMIC DNA]</scope>
    <source>
        <strain evidence="1 2">BIOML-A1</strain>
    </source>
</reference>
<protein>
    <submittedName>
        <fullName evidence="1">AraC family transcriptional regulator</fullName>
    </submittedName>
</protein>
<dbReference type="AlphaFoldDB" id="A0A844DSX9"/>
<name>A0A844DSX9_9FIRM</name>
<dbReference type="Proteomes" id="UP000461506">
    <property type="component" value="Unassembled WGS sequence"/>
</dbReference>
<gene>
    <name evidence="1" type="ORF">GKD95_08490</name>
</gene>
<evidence type="ECO:0000313" key="2">
    <source>
        <dbReference type="Proteomes" id="UP000461506"/>
    </source>
</evidence>
<dbReference type="EMBL" id="WKQN01000007">
    <property type="protein sequence ID" value="MSC63364.1"/>
    <property type="molecule type" value="Genomic_DNA"/>
</dbReference>
<feature type="non-terminal residue" evidence="1">
    <location>
        <position position="1"/>
    </location>
</feature>
<sequence length="42" mass="4588">YVAVCIEPDGGCATMLFFEKWSDHHPAAMQARLLAGHDIQTG</sequence>
<organism evidence="1 2">
    <name type="scientific">Faecalibacterium prausnitzii</name>
    <dbReference type="NCBI Taxonomy" id="853"/>
    <lineage>
        <taxon>Bacteria</taxon>
        <taxon>Bacillati</taxon>
        <taxon>Bacillota</taxon>
        <taxon>Clostridia</taxon>
        <taxon>Eubacteriales</taxon>
        <taxon>Oscillospiraceae</taxon>
        <taxon>Faecalibacterium</taxon>
    </lineage>
</organism>
<comment type="caution">
    <text evidence="1">The sequence shown here is derived from an EMBL/GenBank/DDBJ whole genome shotgun (WGS) entry which is preliminary data.</text>
</comment>
<accession>A0A844DSX9</accession>
<evidence type="ECO:0000313" key="1">
    <source>
        <dbReference type="EMBL" id="MSC63364.1"/>
    </source>
</evidence>
<proteinExistence type="predicted"/>